<organism evidence="1">
    <name type="scientific">Guillardia theta (strain CCMP2712)</name>
    <name type="common">Cryptophyte</name>
    <dbReference type="NCBI Taxonomy" id="905079"/>
    <lineage>
        <taxon>Eukaryota</taxon>
        <taxon>Cryptophyceae</taxon>
        <taxon>Pyrenomonadales</taxon>
        <taxon>Geminigeraceae</taxon>
        <taxon>Guillardia</taxon>
    </lineage>
</organism>
<protein>
    <submittedName>
        <fullName evidence="1 2">Uncharacterized protein</fullName>
    </submittedName>
</protein>
<dbReference type="OrthoDB" id="5597848at2759"/>
<dbReference type="EMBL" id="JH992984">
    <property type="protein sequence ID" value="EKX48670.1"/>
    <property type="molecule type" value="Genomic_DNA"/>
</dbReference>
<keyword evidence="3" id="KW-1185">Reference proteome</keyword>
<accession>L1JKQ9</accession>
<dbReference type="KEGG" id="gtt:GUITHDRAFT_105304"/>
<dbReference type="EnsemblProtists" id="EKX48670">
    <property type="protein sequence ID" value="EKX48670"/>
    <property type="gene ID" value="GUITHDRAFT_105304"/>
</dbReference>
<dbReference type="RefSeq" id="XP_005835650.1">
    <property type="nucleotide sequence ID" value="XM_005835593.1"/>
</dbReference>
<dbReference type="AlphaFoldDB" id="L1JKQ9"/>
<dbReference type="PaxDb" id="55529-EKX48670"/>
<proteinExistence type="predicted"/>
<dbReference type="eggNOG" id="ENOG502T1TS">
    <property type="taxonomic scope" value="Eukaryota"/>
</dbReference>
<name>L1JKQ9_GUITC</name>
<evidence type="ECO:0000313" key="2">
    <source>
        <dbReference type="EnsemblProtists" id="EKX48670"/>
    </source>
</evidence>
<dbReference type="HOGENOM" id="CLU_2404209_0_0_1"/>
<evidence type="ECO:0000313" key="1">
    <source>
        <dbReference type="EMBL" id="EKX48670.1"/>
    </source>
</evidence>
<evidence type="ECO:0000313" key="3">
    <source>
        <dbReference type="Proteomes" id="UP000011087"/>
    </source>
</evidence>
<sequence>MRAKELLVLLKERGVDCKECRGAEKSFLIQKVRENLHLPVKNKINQENAKGKDESVDDIMAKLKGMPGMENIKVYGRDDIEKMAKQFGNKGDL</sequence>
<dbReference type="GeneID" id="17305429"/>
<dbReference type="OMA" id="MDNIKVF"/>
<dbReference type="Proteomes" id="UP000011087">
    <property type="component" value="Unassembled WGS sequence"/>
</dbReference>
<reference evidence="1 3" key="1">
    <citation type="journal article" date="2012" name="Nature">
        <title>Algal genomes reveal evolutionary mosaicism and the fate of nucleomorphs.</title>
        <authorList>
            <consortium name="DOE Joint Genome Institute"/>
            <person name="Curtis B.A."/>
            <person name="Tanifuji G."/>
            <person name="Burki F."/>
            <person name="Gruber A."/>
            <person name="Irimia M."/>
            <person name="Maruyama S."/>
            <person name="Arias M.C."/>
            <person name="Ball S.G."/>
            <person name="Gile G.H."/>
            <person name="Hirakawa Y."/>
            <person name="Hopkins J.F."/>
            <person name="Kuo A."/>
            <person name="Rensing S.A."/>
            <person name="Schmutz J."/>
            <person name="Symeonidi A."/>
            <person name="Elias M."/>
            <person name="Eveleigh R.J."/>
            <person name="Herman E.K."/>
            <person name="Klute M.J."/>
            <person name="Nakayama T."/>
            <person name="Obornik M."/>
            <person name="Reyes-Prieto A."/>
            <person name="Armbrust E.V."/>
            <person name="Aves S.J."/>
            <person name="Beiko R.G."/>
            <person name="Coutinho P."/>
            <person name="Dacks J.B."/>
            <person name="Durnford D.G."/>
            <person name="Fast N.M."/>
            <person name="Green B.R."/>
            <person name="Grisdale C.J."/>
            <person name="Hempel F."/>
            <person name="Henrissat B."/>
            <person name="Hoppner M.P."/>
            <person name="Ishida K."/>
            <person name="Kim E."/>
            <person name="Koreny L."/>
            <person name="Kroth P.G."/>
            <person name="Liu Y."/>
            <person name="Malik S.B."/>
            <person name="Maier U.G."/>
            <person name="McRose D."/>
            <person name="Mock T."/>
            <person name="Neilson J.A."/>
            <person name="Onodera N.T."/>
            <person name="Poole A.M."/>
            <person name="Pritham E.J."/>
            <person name="Richards T.A."/>
            <person name="Rocap G."/>
            <person name="Roy S.W."/>
            <person name="Sarai C."/>
            <person name="Schaack S."/>
            <person name="Shirato S."/>
            <person name="Slamovits C.H."/>
            <person name="Spencer D.F."/>
            <person name="Suzuki S."/>
            <person name="Worden A.Z."/>
            <person name="Zauner S."/>
            <person name="Barry K."/>
            <person name="Bell C."/>
            <person name="Bharti A.K."/>
            <person name="Crow J.A."/>
            <person name="Grimwood J."/>
            <person name="Kramer R."/>
            <person name="Lindquist E."/>
            <person name="Lucas S."/>
            <person name="Salamov A."/>
            <person name="McFadden G.I."/>
            <person name="Lane C.E."/>
            <person name="Keeling P.J."/>
            <person name="Gray M.W."/>
            <person name="Grigoriev I.V."/>
            <person name="Archibald J.M."/>
        </authorList>
    </citation>
    <scope>NUCLEOTIDE SEQUENCE</scope>
    <source>
        <strain evidence="1 3">CCMP2712</strain>
    </source>
</reference>
<reference evidence="3" key="2">
    <citation type="submission" date="2012-11" db="EMBL/GenBank/DDBJ databases">
        <authorList>
            <person name="Kuo A."/>
            <person name="Curtis B.A."/>
            <person name="Tanifuji G."/>
            <person name="Burki F."/>
            <person name="Gruber A."/>
            <person name="Irimia M."/>
            <person name="Maruyama S."/>
            <person name="Arias M.C."/>
            <person name="Ball S.G."/>
            <person name="Gile G.H."/>
            <person name="Hirakawa Y."/>
            <person name="Hopkins J.F."/>
            <person name="Rensing S.A."/>
            <person name="Schmutz J."/>
            <person name="Symeonidi A."/>
            <person name="Elias M."/>
            <person name="Eveleigh R.J."/>
            <person name="Herman E.K."/>
            <person name="Klute M.J."/>
            <person name="Nakayama T."/>
            <person name="Obornik M."/>
            <person name="Reyes-Prieto A."/>
            <person name="Armbrust E.V."/>
            <person name="Aves S.J."/>
            <person name="Beiko R.G."/>
            <person name="Coutinho P."/>
            <person name="Dacks J.B."/>
            <person name="Durnford D.G."/>
            <person name="Fast N.M."/>
            <person name="Green B.R."/>
            <person name="Grisdale C."/>
            <person name="Hempe F."/>
            <person name="Henrissat B."/>
            <person name="Hoppner M.P."/>
            <person name="Ishida K.-I."/>
            <person name="Kim E."/>
            <person name="Koreny L."/>
            <person name="Kroth P.G."/>
            <person name="Liu Y."/>
            <person name="Malik S.-B."/>
            <person name="Maier U.G."/>
            <person name="McRose D."/>
            <person name="Mock T."/>
            <person name="Neilson J.A."/>
            <person name="Onodera N.T."/>
            <person name="Poole A.M."/>
            <person name="Pritham E.J."/>
            <person name="Richards T.A."/>
            <person name="Rocap G."/>
            <person name="Roy S.W."/>
            <person name="Sarai C."/>
            <person name="Schaack S."/>
            <person name="Shirato S."/>
            <person name="Slamovits C.H."/>
            <person name="Spencer D.F."/>
            <person name="Suzuki S."/>
            <person name="Worden A.Z."/>
            <person name="Zauner S."/>
            <person name="Barry K."/>
            <person name="Bell C."/>
            <person name="Bharti A.K."/>
            <person name="Crow J.A."/>
            <person name="Grimwood J."/>
            <person name="Kramer R."/>
            <person name="Lindquist E."/>
            <person name="Lucas S."/>
            <person name="Salamov A."/>
            <person name="McFadden G.I."/>
            <person name="Lane C.E."/>
            <person name="Keeling P.J."/>
            <person name="Gray M.W."/>
            <person name="Grigoriev I.V."/>
            <person name="Archibald J.M."/>
        </authorList>
    </citation>
    <scope>NUCLEOTIDE SEQUENCE</scope>
    <source>
        <strain evidence="3">CCMP2712</strain>
    </source>
</reference>
<gene>
    <name evidence="1" type="ORF">GUITHDRAFT_105304</name>
</gene>
<reference evidence="2" key="3">
    <citation type="submission" date="2016-03" db="UniProtKB">
        <authorList>
            <consortium name="EnsemblProtists"/>
        </authorList>
    </citation>
    <scope>IDENTIFICATION</scope>
</reference>